<keyword evidence="5" id="KW-1185">Reference proteome</keyword>
<dbReference type="GO" id="GO:0016810">
    <property type="term" value="F:hydrolase activity, acting on carbon-nitrogen (but not peptide) bonds"/>
    <property type="evidence" value="ECO:0007669"/>
    <property type="project" value="InterPro"/>
</dbReference>
<evidence type="ECO:0000313" key="5">
    <source>
        <dbReference type="Proteomes" id="UP000663505"/>
    </source>
</evidence>
<dbReference type="GO" id="GO:0005975">
    <property type="term" value="P:carbohydrate metabolic process"/>
    <property type="evidence" value="ECO:0007669"/>
    <property type="project" value="InterPro"/>
</dbReference>
<evidence type="ECO:0000256" key="1">
    <source>
        <dbReference type="ARBA" id="ARBA00004613"/>
    </source>
</evidence>
<dbReference type="AlphaFoldDB" id="A0A9X7VWS5"/>
<dbReference type="EMBL" id="CP071182">
    <property type="protein sequence ID" value="QSO46479.1"/>
    <property type="molecule type" value="Genomic_DNA"/>
</dbReference>
<dbReference type="PROSITE" id="PS51677">
    <property type="entry name" value="NODB"/>
    <property type="match status" value="1"/>
</dbReference>
<dbReference type="Pfam" id="PF01522">
    <property type="entry name" value="Polysacc_deac_1"/>
    <property type="match status" value="1"/>
</dbReference>
<reference evidence="4 5" key="1">
    <citation type="submission" date="2021-02" db="EMBL/GenBank/DDBJ databases">
        <title>Alicyclobacillus curvatus sp. nov. and Alicyclobacillus mengziensis sp. nov., two acidophilic bacteria isolated from acid mine drainage.</title>
        <authorList>
            <person name="Huang Y."/>
        </authorList>
    </citation>
    <scope>NUCLEOTIDE SEQUENCE [LARGE SCALE GENOMIC DNA]</scope>
    <source>
        <strain evidence="4 5">S30H14</strain>
    </source>
</reference>
<name>A0A9X7VWS5_9BACL</name>
<organism evidence="4 5">
    <name type="scientific">Alicyclobacillus mengziensis</name>
    <dbReference type="NCBI Taxonomy" id="2931921"/>
    <lineage>
        <taxon>Bacteria</taxon>
        <taxon>Bacillati</taxon>
        <taxon>Bacillota</taxon>
        <taxon>Bacilli</taxon>
        <taxon>Bacillales</taxon>
        <taxon>Alicyclobacillaceae</taxon>
        <taxon>Alicyclobacillus</taxon>
    </lineage>
</organism>
<protein>
    <submittedName>
        <fullName evidence="4">Polysaccharide deacetylase family protein</fullName>
    </submittedName>
</protein>
<dbReference type="Gene3D" id="3.20.20.370">
    <property type="entry name" value="Glycoside hydrolase/deacetylase"/>
    <property type="match status" value="1"/>
</dbReference>
<dbReference type="PANTHER" id="PTHR34216:SF3">
    <property type="entry name" value="POLY-BETA-1,6-N-ACETYL-D-GLUCOSAMINE N-DEACETYLASE"/>
    <property type="match status" value="1"/>
</dbReference>
<dbReference type="Proteomes" id="UP000663505">
    <property type="component" value="Chromosome"/>
</dbReference>
<keyword evidence="2" id="KW-0732">Signal</keyword>
<comment type="subcellular location">
    <subcellularLocation>
        <location evidence="1">Secreted</location>
    </subcellularLocation>
</comment>
<evidence type="ECO:0000256" key="2">
    <source>
        <dbReference type="ARBA" id="ARBA00022729"/>
    </source>
</evidence>
<dbReference type="InterPro" id="IPR051398">
    <property type="entry name" value="Polysacch_Deacetylase"/>
</dbReference>
<dbReference type="GO" id="GO:0005576">
    <property type="term" value="C:extracellular region"/>
    <property type="evidence" value="ECO:0007669"/>
    <property type="project" value="UniProtKB-SubCell"/>
</dbReference>
<evidence type="ECO:0000313" key="4">
    <source>
        <dbReference type="EMBL" id="QSO46479.1"/>
    </source>
</evidence>
<feature type="domain" description="NodB homology" evidence="3">
    <location>
        <begin position="168"/>
        <end position="363"/>
    </location>
</feature>
<dbReference type="SUPFAM" id="SSF88713">
    <property type="entry name" value="Glycoside hydrolase/deacetylase"/>
    <property type="match status" value="1"/>
</dbReference>
<dbReference type="KEGG" id="afx:JZ786_18715"/>
<proteinExistence type="predicted"/>
<dbReference type="InterPro" id="IPR002509">
    <property type="entry name" value="NODB_dom"/>
</dbReference>
<dbReference type="RefSeq" id="WP_206655848.1">
    <property type="nucleotide sequence ID" value="NZ_CP071182.1"/>
</dbReference>
<sequence>MFDTLTGGSSLVSEIHLITEYPLMERAKVTHRRKKDILMSLWMIAAVPGLYQPVVCGQTLSYSRFAFAVASAAEVKKLGVVGTVSHTIRGDLGPRHQVTGHAADKVYYQNKVVVVTYHDISPNVYSRFVITPQTFSSHLDAFVKMHFHIITAQQFTDFLSHRGSVPANAVLLTFDDGYQNMYTYAFPILRAHHMQGMFFQIVASADKHDAGKLSWSEIKVMHQGGMAFGSHTYDSHYHVLQDDRPVAVFNTPIRLNGRIETPAKYHARVYKDFVQAREELSQVLGQPVTEFAWPYGHGTWTATAIAHEAGYDYLFTTAHGAVTRNTNPSFIKRVDVGKTDVNAEEAVRKVIDAGTFLPWLHYG</sequence>
<gene>
    <name evidence="4" type="ORF">JZ786_18715</name>
</gene>
<dbReference type="InterPro" id="IPR011330">
    <property type="entry name" value="Glyco_hydro/deAcase_b/a-brl"/>
</dbReference>
<dbReference type="PANTHER" id="PTHR34216">
    <property type="match status" value="1"/>
</dbReference>
<accession>A0A9X7VWS5</accession>
<evidence type="ECO:0000259" key="3">
    <source>
        <dbReference type="PROSITE" id="PS51677"/>
    </source>
</evidence>